<reference evidence="4" key="2">
    <citation type="submission" date="2025-08" db="UniProtKB">
        <authorList>
            <consortium name="RefSeq"/>
        </authorList>
    </citation>
    <scope>IDENTIFICATION</scope>
    <source>
        <tissue evidence="4">Etiolated seedlings</tissue>
    </source>
</reference>
<dbReference type="Gene3D" id="3.30.420.10">
    <property type="entry name" value="Ribonuclease H-like superfamily/Ribonuclease H"/>
    <property type="match status" value="1"/>
</dbReference>
<dbReference type="GO" id="GO:0003676">
    <property type="term" value="F:nucleic acid binding"/>
    <property type="evidence" value="ECO:0007669"/>
    <property type="project" value="InterPro"/>
</dbReference>
<dbReference type="KEGG" id="cam:105851749"/>
<keyword evidence="1" id="KW-0175">Coiled coil</keyword>
<gene>
    <name evidence="4" type="primary">LOC105851749</name>
</gene>
<evidence type="ECO:0000256" key="1">
    <source>
        <dbReference type="SAM" id="Coils"/>
    </source>
</evidence>
<dbReference type="GO" id="GO:0015074">
    <property type="term" value="P:DNA integration"/>
    <property type="evidence" value="ECO:0007669"/>
    <property type="project" value="InterPro"/>
</dbReference>
<sequence length="158" mass="18079">MVISDGGSHFIAKHFEGMLKKYEVKHKIAIAYHPQTSGQVEVSNRAIKSILEKTVSASRKDLAIKVLNFNLKAADKKRKLQLDELDELRLDACENAKHYEERTKKWWSNPFQIHKVFPFGAVEILSEGTRVFTMTGQRLKHYVVGNPIEKQGHFPPPP</sequence>
<name>A0A1S3E1F1_CICAR</name>
<dbReference type="InterPro" id="IPR052160">
    <property type="entry name" value="Gypsy_RT_Integrase-like"/>
</dbReference>
<feature type="coiled-coil region" evidence="1">
    <location>
        <begin position="71"/>
        <end position="102"/>
    </location>
</feature>
<proteinExistence type="predicted"/>
<keyword evidence="3" id="KW-1185">Reference proteome</keyword>
<dbReference type="SUPFAM" id="SSF53098">
    <property type="entry name" value="Ribonuclease H-like"/>
    <property type="match status" value="1"/>
</dbReference>
<dbReference type="InterPro" id="IPR012337">
    <property type="entry name" value="RNaseH-like_sf"/>
</dbReference>
<dbReference type="InterPro" id="IPR001584">
    <property type="entry name" value="Integrase_cat-core"/>
</dbReference>
<dbReference type="Proteomes" id="UP000087171">
    <property type="component" value="Chromosome Ca3"/>
</dbReference>
<evidence type="ECO:0000313" key="3">
    <source>
        <dbReference type="Proteomes" id="UP000087171"/>
    </source>
</evidence>
<dbReference type="AlphaFoldDB" id="A0A1S3E1F1"/>
<dbReference type="PANTHER" id="PTHR47266">
    <property type="entry name" value="ENDONUCLEASE-RELATED"/>
    <property type="match status" value="1"/>
</dbReference>
<accession>A0A1S3E1F1</accession>
<evidence type="ECO:0000259" key="2">
    <source>
        <dbReference type="PROSITE" id="PS50994"/>
    </source>
</evidence>
<dbReference type="GeneID" id="105851749"/>
<dbReference type="InterPro" id="IPR036397">
    <property type="entry name" value="RNaseH_sf"/>
</dbReference>
<protein>
    <submittedName>
        <fullName evidence="4">Uncharacterized protein LOC105851749</fullName>
    </submittedName>
</protein>
<dbReference type="RefSeq" id="XP_012568906.1">
    <property type="nucleotide sequence ID" value="XM_012713452.1"/>
</dbReference>
<dbReference type="PROSITE" id="PS50994">
    <property type="entry name" value="INTEGRASE"/>
    <property type="match status" value="1"/>
</dbReference>
<dbReference type="OrthoDB" id="1192271at2759"/>
<reference evidence="3" key="1">
    <citation type="journal article" date="2013" name="Nat. Biotechnol.">
        <title>Draft genome sequence of chickpea (Cicer arietinum) provides a resource for trait improvement.</title>
        <authorList>
            <person name="Varshney R.K."/>
            <person name="Song C."/>
            <person name="Saxena R.K."/>
            <person name="Azam S."/>
            <person name="Yu S."/>
            <person name="Sharpe A.G."/>
            <person name="Cannon S."/>
            <person name="Baek J."/>
            <person name="Rosen B.D."/>
            <person name="Tar'an B."/>
            <person name="Millan T."/>
            <person name="Zhang X."/>
            <person name="Ramsay L.D."/>
            <person name="Iwata A."/>
            <person name="Wang Y."/>
            <person name="Nelson W."/>
            <person name="Farmer A.D."/>
            <person name="Gaur P.M."/>
            <person name="Soderlund C."/>
            <person name="Penmetsa R.V."/>
            <person name="Xu C."/>
            <person name="Bharti A.K."/>
            <person name="He W."/>
            <person name="Winter P."/>
            <person name="Zhao S."/>
            <person name="Hane J.K."/>
            <person name="Carrasquilla-Garcia N."/>
            <person name="Condie J.A."/>
            <person name="Upadhyaya H.D."/>
            <person name="Luo M.C."/>
            <person name="Thudi M."/>
            <person name="Gowda C.L."/>
            <person name="Singh N.P."/>
            <person name="Lichtenzveig J."/>
            <person name="Gali K.K."/>
            <person name="Rubio J."/>
            <person name="Nadarajan N."/>
            <person name="Dolezel J."/>
            <person name="Bansal K.C."/>
            <person name="Xu X."/>
            <person name="Edwards D."/>
            <person name="Zhang G."/>
            <person name="Kahl G."/>
            <person name="Gil J."/>
            <person name="Singh K.B."/>
            <person name="Datta S.K."/>
            <person name="Jackson S.A."/>
            <person name="Wang J."/>
            <person name="Cook D.R."/>
        </authorList>
    </citation>
    <scope>NUCLEOTIDE SEQUENCE [LARGE SCALE GENOMIC DNA]</scope>
    <source>
        <strain evidence="3">cv. CDC Frontier</strain>
    </source>
</reference>
<feature type="domain" description="Integrase catalytic" evidence="2">
    <location>
        <begin position="1"/>
        <end position="106"/>
    </location>
</feature>
<organism evidence="3 4">
    <name type="scientific">Cicer arietinum</name>
    <name type="common">Chickpea</name>
    <name type="synonym">Garbanzo</name>
    <dbReference type="NCBI Taxonomy" id="3827"/>
    <lineage>
        <taxon>Eukaryota</taxon>
        <taxon>Viridiplantae</taxon>
        <taxon>Streptophyta</taxon>
        <taxon>Embryophyta</taxon>
        <taxon>Tracheophyta</taxon>
        <taxon>Spermatophyta</taxon>
        <taxon>Magnoliopsida</taxon>
        <taxon>eudicotyledons</taxon>
        <taxon>Gunneridae</taxon>
        <taxon>Pentapetalae</taxon>
        <taxon>rosids</taxon>
        <taxon>fabids</taxon>
        <taxon>Fabales</taxon>
        <taxon>Fabaceae</taxon>
        <taxon>Papilionoideae</taxon>
        <taxon>50 kb inversion clade</taxon>
        <taxon>NPAAA clade</taxon>
        <taxon>Hologalegina</taxon>
        <taxon>IRL clade</taxon>
        <taxon>Cicereae</taxon>
        <taxon>Cicer</taxon>
    </lineage>
</organism>
<evidence type="ECO:0000313" key="4">
    <source>
        <dbReference type="RefSeq" id="XP_012568906.1"/>
    </source>
</evidence>